<organism evidence="1 2">
    <name type="scientific">Crucibulum laeve</name>
    <dbReference type="NCBI Taxonomy" id="68775"/>
    <lineage>
        <taxon>Eukaryota</taxon>
        <taxon>Fungi</taxon>
        <taxon>Dikarya</taxon>
        <taxon>Basidiomycota</taxon>
        <taxon>Agaricomycotina</taxon>
        <taxon>Agaricomycetes</taxon>
        <taxon>Agaricomycetidae</taxon>
        <taxon>Agaricales</taxon>
        <taxon>Agaricineae</taxon>
        <taxon>Nidulariaceae</taxon>
        <taxon>Crucibulum</taxon>
    </lineage>
</organism>
<proteinExistence type="predicted"/>
<name>A0A5C3LPM8_9AGAR</name>
<reference evidence="1 2" key="1">
    <citation type="journal article" date="2019" name="Nat. Ecol. Evol.">
        <title>Megaphylogeny resolves global patterns of mushroom evolution.</title>
        <authorList>
            <person name="Varga T."/>
            <person name="Krizsan K."/>
            <person name="Foldi C."/>
            <person name="Dima B."/>
            <person name="Sanchez-Garcia M."/>
            <person name="Sanchez-Ramirez S."/>
            <person name="Szollosi G.J."/>
            <person name="Szarkandi J.G."/>
            <person name="Papp V."/>
            <person name="Albert L."/>
            <person name="Andreopoulos W."/>
            <person name="Angelini C."/>
            <person name="Antonin V."/>
            <person name="Barry K.W."/>
            <person name="Bougher N.L."/>
            <person name="Buchanan P."/>
            <person name="Buyck B."/>
            <person name="Bense V."/>
            <person name="Catcheside P."/>
            <person name="Chovatia M."/>
            <person name="Cooper J."/>
            <person name="Damon W."/>
            <person name="Desjardin D."/>
            <person name="Finy P."/>
            <person name="Geml J."/>
            <person name="Haridas S."/>
            <person name="Hughes K."/>
            <person name="Justo A."/>
            <person name="Karasinski D."/>
            <person name="Kautmanova I."/>
            <person name="Kiss B."/>
            <person name="Kocsube S."/>
            <person name="Kotiranta H."/>
            <person name="LaButti K.M."/>
            <person name="Lechner B.E."/>
            <person name="Liimatainen K."/>
            <person name="Lipzen A."/>
            <person name="Lukacs Z."/>
            <person name="Mihaltcheva S."/>
            <person name="Morgado L.N."/>
            <person name="Niskanen T."/>
            <person name="Noordeloos M.E."/>
            <person name="Ohm R.A."/>
            <person name="Ortiz-Santana B."/>
            <person name="Ovrebo C."/>
            <person name="Racz N."/>
            <person name="Riley R."/>
            <person name="Savchenko A."/>
            <person name="Shiryaev A."/>
            <person name="Soop K."/>
            <person name="Spirin V."/>
            <person name="Szebenyi C."/>
            <person name="Tomsovsky M."/>
            <person name="Tulloss R.E."/>
            <person name="Uehling J."/>
            <person name="Grigoriev I.V."/>
            <person name="Vagvolgyi C."/>
            <person name="Papp T."/>
            <person name="Martin F.M."/>
            <person name="Miettinen O."/>
            <person name="Hibbett D.S."/>
            <person name="Nagy L.G."/>
        </authorList>
    </citation>
    <scope>NUCLEOTIDE SEQUENCE [LARGE SCALE GENOMIC DNA]</scope>
    <source>
        <strain evidence="1 2">CBS 166.37</strain>
    </source>
</reference>
<keyword evidence="2" id="KW-1185">Reference proteome</keyword>
<accession>A0A5C3LPM8</accession>
<evidence type="ECO:0000313" key="1">
    <source>
        <dbReference type="EMBL" id="TFK34278.1"/>
    </source>
</evidence>
<dbReference type="EMBL" id="ML213634">
    <property type="protein sequence ID" value="TFK34278.1"/>
    <property type="molecule type" value="Genomic_DNA"/>
</dbReference>
<evidence type="ECO:0000313" key="2">
    <source>
        <dbReference type="Proteomes" id="UP000308652"/>
    </source>
</evidence>
<dbReference type="AlphaFoldDB" id="A0A5C3LPM8"/>
<protein>
    <submittedName>
        <fullName evidence="1">Uncharacterized protein</fullName>
    </submittedName>
</protein>
<dbReference type="Proteomes" id="UP000308652">
    <property type="component" value="Unassembled WGS sequence"/>
</dbReference>
<sequence length="113" mass="12893">MFRVHHPLVLLIPIPMPLRWLRVRVSPARRCTRHSLVYFTNLPLCLLSFTAMLLRHPAPLILILLLRHLSSRSKICLLVNARAGLLDYTWSTCWGLTCNGCGLEFYAGVLDVV</sequence>
<gene>
    <name evidence="1" type="ORF">BDQ12DRAFT_689964</name>
</gene>